<organism evidence="13 14">
    <name type="scientific">Ambispora leptoticha</name>
    <dbReference type="NCBI Taxonomy" id="144679"/>
    <lineage>
        <taxon>Eukaryota</taxon>
        <taxon>Fungi</taxon>
        <taxon>Fungi incertae sedis</taxon>
        <taxon>Mucoromycota</taxon>
        <taxon>Glomeromycotina</taxon>
        <taxon>Glomeromycetes</taxon>
        <taxon>Archaeosporales</taxon>
        <taxon>Ambisporaceae</taxon>
        <taxon>Ambispora</taxon>
    </lineage>
</organism>
<dbReference type="PANTHER" id="PTHR48030:SF3">
    <property type="entry name" value="SPLICING FACTOR 3B SUBUNIT 4"/>
    <property type="match status" value="1"/>
</dbReference>
<dbReference type="CDD" id="cd12335">
    <property type="entry name" value="RRM2_SF3B4"/>
    <property type="match status" value="1"/>
</dbReference>
<feature type="region of interest" description="Disordered" evidence="11">
    <location>
        <begin position="1581"/>
        <end position="1619"/>
    </location>
</feature>
<dbReference type="GO" id="GO:0003924">
    <property type="term" value="F:GTPase activity"/>
    <property type="evidence" value="ECO:0007669"/>
    <property type="project" value="InterPro"/>
</dbReference>
<gene>
    <name evidence="13" type="ORF">ALEPTO_LOCUS1273</name>
</gene>
<keyword evidence="3" id="KW-0507">mRNA processing</keyword>
<keyword evidence="4" id="KW-0747">Spliceosome</keyword>
<feature type="compositionally biased region" description="Polar residues" evidence="11">
    <location>
        <begin position="493"/>
        <end position="508"/>
    </location>
</feature>
<dbReference type="InterPro" id="IPR034159">
    <property type="entry name" value="SF3B4_RRM2"/>
</dbReference>
<dbReference type="GO" id="GO:0071011">
    <property type="term" value="C:precatalytic spliceosome"/>
    <property type="evidence" value="ECO:0007669"/>
    <property type="project" value="TreeGrafter"/>
</dbReference>
<feature type="compositionally biased region" description="Basic and acidic residues" evidence="11">
    <location>
        <begin position="1202"/>
        <end position="1213"/>
    </location>
</feature>
<dbReference type="Proteomes" id="UP000789508">
    <property type="component" value="Unassembled WGS sequence"/>
</dbReference>
<dbReference type="SUPFAM" id="SSF52540">
    <property type="entry name" value="P-loop containing nucleoside triphosphate hydrolases"/>
    <property type="match status" value="1"/>
</dbReference>
<dbReference type="GO" id="GO:0005730">
    <property type="term" value="C:nucleolus"/>
    <property type="evidence" value="ECO:0007669"/>
    <property type="project" value="TreeGrafter"/>
</dbReference>
<feature type="compositionally biased region" description="Basic and acidic residues" evidence="11">
    <location>
        <begin position="1263"/>
        <end position="1272"/>
    </location>
</feature>
<name>A0A9N8YXB1_9GLOM</name>
<accession>A0A9N8YXB1</accession>
<dbReference type="SMART" id="SM00360">
    <property type="entry name" value="RRM"/>
    <property type="match status" value="2"/>
</dbReference>
<comment type="caution">
    <text evidence="13">The sequence shown here is derived from an EMBL/GenBank/DDBJ whole genome shotgun (WGS) entry which is preliminary data.</text>
</comment>
<evidence type="ECO:0000313" key="13">
    <source>
        <dbReference type="EMBL" id="CAG8455798.1"/>
    </source>
</evidence>
<feature type="region of interest" description="Disordered" evidence="11">
    <location>
        <begin position="110"/>
        <end position="129"/>
    </location>
</feature>
<evidence type="ECO:0000259" key="12">
    <source>
        <dbReference type="PROSITE" id="PS50102"/>
    </source>
</evidence>
<keyword evidence="5" id="KW-0677">Repeat</keyword>
<dbReference type="SUPFAM" id="SSF54928">
    <property type="entry name" value="RNA-binding domain, RBD"/>
    <property type="match status" value="1"/>
</dbReference>
<evidence type="ECO:0000256" key="5">
    <source>
        <dbReference type="ARBA" id="ARBA00022737"/>
    </source>
</evidence>
<keyword evidence="6 10" id="KW-0694">RNA-binding</keyword>
<dbReference type="InterPro" id="IPR034158">
    <property type="entry name" value="SF3B4_RRM1"/>
</dbReference>
<dbReference type="InterPro" id="IPR035979">
    <property type="entry name" value="RBD_domain_sf"/>
</dbReference>
<dbReference type="FunFam" id="3.30.70.330:FF:000505">
    <property type="entry name" value="Splicing factor 3B subunit 4"/>
    <property type="match status" value="1"/>
</dbReference>
<feature type="compositionally biased region" description="Basic and acidic residues" evidence="11">
    <location>
        <begin position="1103"/>
        <end position="1116"/>
    </location>
</feature>
<dbReference type="PROSITE" id="PS51419">
    <property type="entry name" value="RAB"/>
    <property type="match status" value="1"/>
</dbReference>
<feature type="domain" description="RRM" evidence="12">
    <location>
        <begin position="687"/>
        <end position="777"/>
    </location>
</feature>
<feature type="region of interest" description="Disordered" evidence="11">
    <location>
        <begin position="1011"/>
        <end position="1279"/>
    </location>
</feature>
<feature type="compositionally biased region" description="Polar residues" evidence="11">
    <location>
        <begin position="1117"/>
        <end position="1133"/>
    </location>
</feature>
<dbReference type="GO" id="GO:0008380">
    <property type="term" value="P:RNA splicing"/>
    <property type="evidence" value="ECO:0007669"/>
    <property type="project" value="UniProtKB-KW"/>
</dbReference>
<dbReference type="Pfam" id="PF00076">
    <property type="entry name" value="RRM_1"/>
    <property type="match status" value="2"/>
</dbReference>
<dbReference type="InterPro" id="IPR029026">
    <property type="entry name" value="tRNA_m1G_MTases_N"/>
</dbReference>
<reference evidence="13" key="1">
    <citation type="submission" date="2021-06" db="EMBL/GenBank/DDBJ databases">
        <authorList>
            <person name="Kallberg Y."/>
            <person name="Tangrot J."/>
            <person name="Rosling A."/>
        </authorList>
    </citation>
    <scope>NUCLEOTIDE SEQUENCE</scope>
    <source>
        <strain evidence="13">FL130A</strain>
    </source>
</reference>
<dbReference type="OrthoDB" id="10259687at2759"/>
<feature type="compositionally biased region" description="Low complexity" evidence="11">
    <location>
        <begin position="136"/>
        <end position="149"/>
    </location>
</feature>
<feature type="compositionally biased region" description="Polar residues" evidence="11">
    <location>
        <begin position="1039"/>
        <end position="1053"/>
    </location>
</feature>
<dbReference type="GO" id="GO:0005525">
    <property type="term" value="F:GTP binding"/>
    <property type="evidence" value="ECO:0007669"/>
    <property type="project" value="InterPro"/>
</dbReference>
<dbReference type="SMART" id="SM00175">
    <property type="entry name" value="RAB"/>
    <property type="match status" value="1"/>
</dbReference>
<feature type="compositionally biased region" description="Low complexity" evidence="11">
    <location>
        <begin position="960"/>
        <end position="970"/>
    </location>
</feature>
<evidence type="ECO:0000256" key="1">
    <source>
        <dbReference type="ARBA" id="ARBA00004123"/>
    </source>
</evidence>
<feature type="region of interest" description="Disordered" evidence="11">
    <location>
        <begin position="562"/>
        <end position="587"/>
    </location>
</feature>
<dbReference type="CDD" id="cd12334">
    <property type="entry name" value="RRM1_SF3B4"/>
    <property type="match status" value="1"/>
</dbReference>
<feature type="region of interest" description="Disordered" evidence="11">
    <location>
        <begin position="905"/>
        <end position="999"/>
    </location>
</feature>
<dbReference type="InterPro" id="IPR001806">
    <property type="entry name" value="Small_GTPase"/>
</dbReference>
<dbReference type="GO" id="GO:0006397">
    <property type="term" value="P:mRNA processing"/>
    <property type="evidence" value="ECO:0007669"/>
    <property type="project" value="UniProtKB-KW"/>
</dbReference>
<comment type="similarity">
    <text evidence="2">Belongs to the SF3B4 family.</text>
</comment>
<dbReference type="Pfam" id="PF00071">
    <property type="entry name" value="Ras"/>
    <property type="match status" value="1"/>
</dbReference>
<dbReference type="InterPro" id="IPR052084">
    <property type="entry name" value="SF3B4_spliceosome_assoc"/>
</dbReference>
<feature type="compositionally biased region" description="Polar residues" evidence="11">
    <location>
        <begin position="1013"/>
        <end position="1032"/>
    </location>
</feature>
<protein>
    <recommendedName>
        <fullName evidence="9">Splicing factor 3B subunit 4</fullName>
    </recommendedName>
</protein>
<evidence type="ECO:0000313" key="14">
    <source>
        <dbReference type="Proteomes" id="UP000789508"/>
    </source>
</evidence>
<feature type="compositionally biased region" description="Polar residues" evidence="11">
    <location>
        <begin position="1092"/>
        <end position="1102"/>
    </location>
</feature>
<feature type="compositionally biased region" description="Basic and acidic residues" evidence="11">
    <location>
        <begin position="1599"/>
        <end position="1609"/>
    </location>
</feature>
<evidence type="ECO:0000256" key="6">
    <source>
        <dbReference type="ARBA" id="ARBA00022884"/>
    </source>
</evidence>
<feature type="region of interest" description="Disordered" evidence="11">
    <location>
        <begin position="645"/>
        <end position="684"/>
    </location>
</feature>
<feature type="compositionally biased region" description="Basic and acidic residues" evidence="11">
    <location>
        <begin position="1161"/>
        <end position="1181"/>
    </location>
</feature>
<dbReference type="Gene3D" id="3.40.50.300">
    <property type="entry name" value="P-loop containing nucleotide triphosphate hydrolases"/>
    <property type="match status" value="1"/>
</dbReference>
<feature type="compositionally biased region" description="Polar residues" evidence="11">
    <location>
        <begin position="572"/>
        <end position="587"/>
    </location>
</feature>
<feature type="compositionally biased region" description="Low complexity" evidence="11">
    <location>
        <begin position="1140"/>
        <end position="1154"/>
    </location>
</feature>
<keyword evidence="7" id="KW-0508">mRNA splicing</keyword>
<dbReference type="GO" id="GO:0048026">
    <property type="term" value="P:positive regulation of mRNA splicing, via spliceosome"/>
    <property type="evidence" value="ECO:0007669"/>
    <property type="project" value="TreeGrafter"/>
</dbReference>
<dbReference type="Pfam" id="PF08477">
    <property type="entry name" value="Roc"/>
    <property type="match status" value="1"/>
</dbReference>
<evidence type="ECO:0000256" key="3">
    <source>
        <dbReference type="ARBA" id="ARBA00022664"/>
    </source>
</evidence>
<evidence type="ECO:0000256" key="9">
    <source>
        <dbReference type="ARBA" id="ARBA00070533"/>
    </source>
</evidence>
<feature type="compositionally biased region" description="Pro residues" evidence="11">
    <location>
        <begin position="940"/>
        <end position="956"/>
    </location>
</feature>
<evidence type="ECO:0000256" key="10">
    <source>
        <dbReference type="PROSITE-ProRule" id="PRU00176"/>
    </source>
</evidence>
<keyword evidence="8" id="KW-0539">Nucleus</keyword>
<dbReference type="FunFam" id="3.30.70.330:FF:000059">
    <property type="entry name" value="splicing factor 3B subunit 4"/>
    <property type="match status" value="1"/>
</dbReference>
<keyword evidence="14" id="KW-1185">Reference proteome</keyword>
<feature type="compositionally biased region" description="Pro residues" evidence="11">
    <location>
        <begin position="905"/>
        <end position="923"/>
    </location>
</feature>
<feature type="compositionally biased region" description="Pro residues" evidence="11">
    <location>
        <begin position="972"/>
        <end position="989"/>
    </location>
</feature>
<dbReference type="Gene3D" id="3.40.1280.10">
    <property type="match status" value="1"/>
</dbReference>
<evidence type="ECO:0000256" key="7">
    <source>
        <dbReference type="ARBA" id="ARBA00023187"/>
    </source>
</evidence>
<feature type="region of interest" description="Disordered" evidence="11">
    <location>
        <begin position="478"/>
        <end position="509"/>
    </location>
</feature>
<dbReference type="Gene3D" id="3.30.70.330">
    <property type="match status" value="2"/>
</dbReference>
<dbReference type="GO" id="GO:0003723">
    <property type="term" value="F:RNA binding"/>
    <property type="evidence" value="ECO:0007669"/>
    <property type="project" value="UniProtKB-UniRule"/>
</dbReference>
<proteinExistence type="inferred from homology"/>
<dbReference type="InterPro" id="IPR012677">
    <property type="entry name" value="Nucleotide-bd_a/b_plait_sf"/>
</dbReference>
<dbReference type="EMBL" id="CAJVPS010000128">
    <property type="protein sequence ID" value="CAG8455798.1"/>
    <property type="molecule type" value="Genomic_DNA"/>
</dbReference>
<feature type="compositionally biased region" description="Basic and acidic residues" evidence="11">
    <location>
        <begin position="478"/>
        <end position="491"/>
    </location>
</feature>
<dbReference type="GO" id="GO:0005686">
    <property type="term" value="C:U2 snRNP"/>
    <property type="evidence" value="ECO:0007669"/>
    <property type="project" value="TreeGrafter"/>
</dbReference>
<comment type="subcellular location">
    <subcellularLocation>
        <location evidence="1">Nucleus</location>
    </subcellularLocation>
</comment>
<evidence type="ECO:0000256" key="4">
    <source>
        <dbReference type="ARBA" id="ARBA00022728"/>
    </source>
</evidence>
<feature type="domain" description="RRM" evidence="12">
    <location>
        <begin position="786"/>
        <end position="865"/>
    </location>
</feature>
<evidence type="ECO:0000256" key="2">
    <source>
        <dbReference type="ARBA" id="ARBA00008363"/>
    </source>
</evidence>
<feature type="region of interest" description="Disordered" evidence="11">
    <location>
        <begin position="522"/>
        <end position="548"/>
    </location>
</feature>
<dbReference type="PANTHER" id="PTHR48030">
    <property type="entry name" value="SPLICING FACTOR 3B SUBUNIT 4"/>
    <property type="match status" value="1"/>
</dbReference>
<feature type="compositionally biased region" description="Low complexity" evidence="11">
    <location>
        <begin position="657"/>
        <end position="677"/>
    </location>
</feature>
<dbReference type="InterPro" id="IPR000504">
    <property type="entry name" value="RRM_dom"/>
</dbReference>
<evidence type="ECO:0000256" key="8">
    <source>
        <dbReference type="ARBA" id="ARBA00023242"/>
    </source>
</evidence>
<dbReference type="InterPro" id="IPR027417">
    <property type="entry name" value="P-loop_NTPase"/>
</dbReference>
<evidence type="ECO:0000256" key="11">
    <source>
        <dbReference type="SAM" id="MobiDB-lite"/>
    </source>
</evidence>
<feature type="region of interest" description="Disordered" evidence="11">
    <location>
        <begin position="134"/>
        <end position="158"/>
    </location>
</feature>
<dbReference type="PROSITE" id="PS50102">
    <property type="entry name" value="RRM"/>
    <property type="match status" value="2"/>
</dbReference>
<feature type="compositionally biased region" description="Polar residues" evidence="11">
    <location>
        <begin position="1074"/>
        <end position="1084"/>
    </location>
</feature>
<feature type="compositionally biased region" description="Polar residues" evidence="11">
    <location>
        <begin position="645"/>
        <end position="656"/>
    </location>
</feature>
<sequence length="1619" mass="183744">MGNEQAKPFTFHQDGSMSTVNTTSNFKPMSAKFQKGVKYNMKVIIRGDIRTGKSTLFHRLQGESFHQEYTTTPQIQVANIQWIYKNTDDVIKVEIWDVVDKGINLSKSNNNITTATKSPNSPTKTTNNSVGLKIENAPATSPAPNAASPTPRPVPSSQNFNLDAATIDVYRNTHGVILMFDITKTWTFDYAIKEIRNVPGHLAILLLGNFGDLSAKRTVDQMQIYQAIADCNRLRTSEYPSANTVRYVETSMVTGFGLEYIYRYFGVPFLQLQRNILRQQLESKTRELVELLDALDHSEIIPSNIRKRQVEYSSLGQEEVEDNEEEIREKEEIKNLWDKEYEDLVLQKVSENTQGKSISPKHSTEILCSTAETTTPLVSPPNQQTTTAQVIPDIGIIDEFNAGQLQDDFFDDDTLDNNPVQMSLQVVESKKDEDEEDNVNLMVARDEDLVGKPSFSSDLLPDMWLRNRQGITRETNMLDRRRSSSESHDGYEFTTQHLSDTRNSNNNVEQDDAFRGNQSFDMSSGGYTGVSSFGPNNGYEEIGEGSDNPWVDENVVISHQKEERTLPILDEPSNNDNISKQGASSAHNFSIEYNEDNNKSPTEKKRHSLHLHHPKSFLEYEDLSSSASSSPWGILLSDNTTINSPSPMNSLQSPYSTLPTTIATTTNNSNDKSSSNKKPTEERNQEATVYIGNLDERCTEALIWELMLQAGPEKHIYYLKDIYLDVNVHLPKDRVTQTHQGYGFCEYMSEDDADYAIKIMNQIKLYGKPIRVNKATSDKKNLDVGASLFIGNLDPDVDEKMLYDTFSAFGVIVQTPKIARDPDTGNSKGYGFISYDNFDSSDAAIDAMNGQYLMNKPITVSYAFKKDGKGERHGSAAERLLAAQAKKNQSLPNRLFADVRTAPVAIPPPLLTPAAPPPPPRPPMMNGSSSNGGSGGPSQGYPPRPPMVPGTPPPPQYNLSSTSNRPSFSSPIRPPGPYSQYPPPPPPPSNQNHNHSTSGRYAPELSQIKVPNAGSSRLGNLYTENRNTNTSRNKYEASKFNQGLNNERSSQNYTERHDDGPTYFGRVPEKSRSFDTNSDYSNHLKSFDRGLNLNQRDYNQRNYTEKDDDGYKKFRSFDTNSDYNTERPSFTSNRFDRGSNFNQGNYNQRNYNQRSPGTYTRRVDEDRTYFEKVRPYDDYNSERPSYINDRSESFNRQSYSTRNRDIPNYEKQTRNFPGISKEYDEYSYEQSGSRYPQRDWGRSPSNFPTREDSYSTYRKRTQLAHDRTDKKSKSGGLQSKSLSYEERVELLREATERKAYREKFAYKHEWPAIFTRLHGITDKKIMHLEKLVEDGAYRKEHKMVIVQNEINVLNLVKQEKPSLIKAENYYILSIDMARKILGTAARPDRHEIFAEVPFPVVQMPEKKDLDKLLVLDSANEAIDLGLLIHSAKALGWKGSFMLRSTNDKFNDFVIRYSGFHSLTWPCIYGSFEELMDYLKKNEMSLLTAWVAPKEILSQRTSMQDSNLLFWKPQSNSLYNGPLPSRIALFLTRESTLPAVAESSMRVSLPTKADDNILHHVIDITSAGSIIMHEINRLKEHFGDQKSPPDWPLLPTILSKSDEIDSKTEPMGRTTENEQQ</sequence>